<proteinExistence type="predicted"/>
<reference evidence="1" key="1">
    <citation type="journal article" date="2014" name="Front. Microbiol.">
        <title>High frequency of phylogenetically diverse reductive dehalogenase-homologous genes in deep subseafloor sedimentary metagenomes.</title>
        <authorList>
            <person name="Kawai M."/>
            <person name="Futagami T."/>
            <person name="Toyoda A."/>
            <person name="Takaki Y."/>
            <person name="Nishi S."/>
            <person name="Hori S."/>
            <person name="Arai W."/>
            <person name="Tsubouchi T."/>
            <person name="Morono Y."/>
            <person name="Uchiyama I."/>
            <person name="Ito T."/>
            <person name="Fujiyama A."/>
            <person name="Inagaki F."/>
            <person name="Takami H."/>
        </authorList>
    </citation>
    <scope>NUCLEOTIDE SEQUENCE</scope>
    <source>
        <strain evidence="1">Expedition CK06-06</strain>
    </source>
</reference>
<gene>
    <name evidence="1" type="ORF">S03H2_18084</name>
</gene>
<organism evidence="1">
    <name type="scientific">marine sediment metagenome</name>
    <dbReference type="NCBI Taxonomy" id="412755"/>
    <lineage>
        <taxon>unclassified sequences</taxon>
        <taxon>metagenomes</taxon>
        <taxon>ecological metagenomes</taxon>
    </lineage>
</organism>
<protein>
    <submittedName>
        <fullName evidence="1">Uncharacterized protein</fullName>
    </submittedName>
</protein>
<sequence>MWFSPDTCAFAQGEPDITGACDDCDWKGTCIAKGLIIQEVTYKDGAFIAKIRQNNGRLKSPVDRALTRLLERIGEEEFMIFLSNLMDPRSKGWLMLFIFNRLDNITYADVKEIISTQAFGRIMSNLKEVGLVDVYGDESGDYRLKHWVLVE</sequence>
<dbReference type="EMBL" id="BARU01009363">
    <property type="protein sequence ID" value="GAH36054.1"/>
    <property type="molecule type" value="Genomic_DNA"/>
</dbReference>
<evidence type="ECO:0000313" key="1">
    <source>
        <dbReference type="EMBL" id="GAH36054.1"/>
    </source>
</evidence>
<accession>X1G3B1</accession>
<name>X1G3B1_9ZZZZ</name>
<dbReference type="AlphaFoldDB" id="X1G3B1"/>
<comment type="caution">
    <text evidence="1">The sequence shown here is derived from an EMBL/GenBank/DDBJ whole genome shotgun (WGS) entry which is preliminary data.</text>
</comment>